<feature type="repeat" description="WD" evidence="7">
    <location>
        <begin position="272"/>
        <end position="313"/>
    </location>
</feature>
<feature type="compositionally biased region" description="Pro residues" evidence="8">
    <location>
        <begin position="619"/>
        <end position="631"/>
    </location>
</feature>
<dbReference type="InterPro" id="IPR001878">
    <property type="entry name" value="Znf_CCHC"/>
</dbReference>
<dbReference type="SUPFAM" id="SSF50978">
    <property type="entry name" value="WD40 repeat-like"/>
    <property type="match status" value="1"/>
</dbReference>
<dbReference type="PANTHER" id="PTHR22836">
    <property type="entry name" value="WD40 REPEAT PROTEIN"/>
    <property type="match status" value="1"/>
</dbReference>
<feature type="region of interest" description="Disordered" evidence="8">
    <location>
        <begin position="590"/>
        <end position="715"/>
    </location>
</feature>
<dbReference type="InParanoid" id="K3W5I3"/>
<dbReference type="VEuPathDB" id="FungiDB:PYU1_G000224"/>
<dbReference type="InterPro" id="IPR036875">
    <property type="entry name" value="Znf_CCHC_sf"/>
</dbReference>
<keyword evidence="2" id="KW-0479">Metal-binding</keyword>
<evidence type="ECO:0000259" key="9">
    <source>
        <dbReference type="PROSITE" id="PS50158"/>
    </source>
</evidence>
<keyword evidence="3" id="KW-0677">Repeat</keyword>
<keyword evidence="11" id="KW-1185">Reference proteome</keyword>
<dbReference type="PROSITE" id="PS50082">
    <property type="entry name" value="WD_REPEATS_2"/>
    <property type="match status" value="6"/>
</dbReference>
<evidence type="ECO:0000256" key="2">
    <source>
        <dbReference type="ARBA" id="ARBA00022723"/>
    </source>
</evidence>
<dbReference type="SMART" id="SM00320">
    <property type="entry name" value="WD40"/>
    <property type="match status" value="7"/>
</dbReference>
<feature type="domain" description="CCHC-type" evidence="9">
    <location>
        <begin position="484"/>
        <end position="498"/>
    </location>
</feature>
<dbReference type="FunFam" id="2.130.10.10:FF:002488">
    <property type="entry name" value="Uncharacterized protein"/>
    <property type="match status" value="1"/>
</dbReference>
<feature type="domain" description="CCHC-type" evidence="9">
    <location>
        <begin position="547"/>
        <end position="561"/>
    </location>
</feature>
<dbReference type="PRINTS" id="PR00320">
    <property type="entry name" value="GPROTEINBRPT"/>
</dbReference>
<keyword evidence="1 7" id="KW-0853">WD repeat</keyword>
<reference evidence="11" key="2">
    <citation type="submission" date="2010-04" db="EMBL/GenBank/DDBJ databases">
        <authorList>
            <person name="Buell R."/>
            <person name="Hamilton J."/>
            <person name="Hostetler J."/>
        </authorList>
    </citation>
    <scope>NUCLEOTIDE SEQUENCE [LARGE SCALE GENOMIC DNA]</scope>
    <source>
        <strain evidence="11">DAOM:BR144</strain>
    </source>
</reference>
<dbReference type="PANTHER" id="PTHR22836:SF0">
    <property type="entry name" value="PRE-MRNA 3' END PROCESSING PROTEIN WDR33"/>
    <property type="match status" value="1"/>
</dbReference>
<dbReference type="SMART" id="SM00343">
    <property type="entry name" value="ZnF_C2HC"/>
    <property type="match status" value="3"/>
</dbReference>
<feature type="repeat" description="WD" evidence="7">
    <location>
        <begin position="358"/>
        <end position="389"/>
    </location>
</feature>
<evidence type="ECO:0000313" key="10">
    <source>
        <dbReference type="EnsemblProtists" id="PYU1_T000224"/>
    </source>
</evidence>
<dbReference type="HOGENOM" id="CLU_406820_0_0_1"/>
<feature type="repeat" description="WD" evidence="7">
    <location>
        <begin position="314"/>
        <end position="356"/>
    </location>
</feature>
<dbReference type="InterPro" id="IPR025829">
    <property type="entry name" value="Zn_knuckle_CX2CX3GHX4C"/>
</dbReference>
<dbReference type="GO" id="GO:0008270">
    <property type="term" value="F:zinc ion binding"/>
    <property type="evidence" value="ECO:0007669"/>
    <property type="project" value="UniProtKB-KW"/>
</dbReference>
<dbReference type="GO" id="GO:0005847">
    <property type="term" value="C:mRNA cleavage and polyadenylation specificity factor complex"/>
    <property type="evidence" value="ECO:0007669"/>
    <property type="project" value="TreeGrafter"/>
</dbReference>
<dbReference type="GO" id="GO:0031124">
    <property type="term" value="P:mRNA 3'-end processing"/>
    <property type="evidence" value="ECO:0007669"/>
    <property type="project" value="InterPro"/>
</dbReference>
<dbReference type="InterPro" id="IPR036322">
    <property type="entry name" value="WD40_repeat_dom_sf"/>
</dbReference>
<dbReference type="InterPro" id="IPR045245">
    <property type="entry name" value="Pfs2-like"/>
</dbReference>
<dbReference type="InterPro" id="IPR015943">
    <property type="entry name" value="WD40/YVTN_repeat-like_dom_sf"/>
</dbReference>
<dbReference type="EMBL" id="GL376636">
    <property type="status" value="NOT_ANNOTATED_CDS"/>
    <property type="molecule type" value="Genomic_DNA"/>
</dbReference>
<accession>K3W5I3</accession>
<dbReference type="PROSITE" id="PS50294">
    <property type="entry name" value="WD_REPEATS_REGION"/>
    <property type="match status" value="6"/>
</dbReference>
<proteinExistence type="predicted"/>
<evidence type="ECO:0000256" key="7">
    <source>
        <dbReference type="PROSITE-ProRule" id="PRU00221"/>
    </source>
</evidence>
<keyword evidence="5" id="KW-0862">Zinc</keyword>
<dbReference type="InterPro" id="IPR020472">
    <property type="entry name" value="WD40_PAC1"/>
</dbReference>
<evidence type="ECO:0000256" key="4">
    <source>
        <dbReference type="ARBA" id="ARBA00022771"/>
    </source>
</evidence>
<dbReference type="eggNOG" id="KOG0284">
    <property type="taxonomic scope" value="Eukaryota"/>
</dbReference>
<dbReference type="InterPro" id="IPR001680">
    <property type="entry name" value="WD40_rpt"/>
</dbReference>
<dbReference type="Proteomes" id="UP000019132">
    <property type="component" value="Unassembled WGS sequence"/>
</dbReference>
<feature type="repeat" description="WD" evidence="7">
    <location>
        <begin position="230"/>
        <end position="271"/>
    </location>
</feature>
<dbReference type="STRING" id="431595.K3W5I3"/>
<dbReference type="GO" id="GO:0003676">
    <property type="term" value="F:nucleic acid binding"/>
    <property type="evidence" value="ECO:0007669"/>
    <property type="project" value="InterPro"/>
</dbReference>
<keyword evidence="4 6" id="KW-0863">Zinc-finger</keyword>
<reference evidence="10" key="3">
    <citation type="submission" date="2015-02" db="UniProtKB">
        <authorList>
            <consortium name="EnsemblProtists"/>
        </authorList>
    </citation>
    <scope>IDENTIFICATION</scope>
    <source>
        <strain evidence="10">DAOM BR144</strain>
    </source>
</reference>
<dbReference type="Pfam" id="PF00098">
    <property type="entry name" value="zf-CCHC"/>
    <property type="match status" value="1"/>
</dbReference>
<dbReference type="Gene3D" id="4.10.60.10">
    <property type="entry name" value="Zinc finger, CCHC-type"/>
    <property type="match status" value="2"/>
</dbReference>
<feature type="domain" description="CCHC-type" evidence="9">
    <location>
        <begin position="522"/>
        <end position="537"/>
    </location>
</feature>
<reference evidence="11" key="1">
    <citation type="journal article" date="2010" name="Genome Biol.">
        <title>Genome sequence of the necrotrophic plant pathogen Pythium ultimum reveals original pathogenicity mechanisms and effector repertoire.</title>
        <authorList>
            <person name="Levesque C.A."/>
            <person name="Brouwer H."/>
            <person name="Cano L."/>
            <person name="Hamilton J.P."/>
            <person name="Holt C."/>
            <person name="Huitema E."/>
            <person name="Raffaele S."/>
            <person name="Robideau G.P."/>
            <person name="Thines M."/>
            <person name="Win J."/>
            <person name="Zerillo M.M."/>
            <person name="Beakes G.W."/>
            <person name="Boore J.L."/>
            <person name="Busam D."/>
            <person name="Dumas B."/>
            <person name="Ferriera S."/>
            <person name="Fuerstenberg S.I."/>
            <person name="Gachon C.M."/>
            <person name="Gaulin E."/>
            <person name="Govers F."/>
            <person name="Grenville-Briggs L."/>
            <person name="Horner N."/>
            <person name="Hostetler J."/>
            <person name="Jiang R.H."/>
            <person name="Johnson J."/>
            <person name="Krajaejun T."/>
            <person name="Lin H."/>
            <person name="Meijer H.J."/>
            <person name="Moore B."/>
            <person name="Morris P."/>
            <person name="Phuntmart V."/>
            <person name="Puiu D."/>
            <person name="Shetty J."/>
            <person name="Stajich J.E."/>
            <person name="Tripathy S."/>
            <person name="Wawra S."/>
            <person name="van West P."/>
            <person name="Whitty B.R."/>
            <person name="Coutinho P.M."/>
            <person name="Henrissat B."/>
            <person name="Martin F."/>
            <person name="Thomas P.D."/>
            <person name="Tyler B.M."/>
            <person name="De Vries R.P."/>
            <person name="Kamoun S."/>
            <person name="Yandell M."/>
            <person name="Tisserat N."/>
            <person name="Buell C.R."/>
        </authorList>
    </citation>
    <scope>NUCLEOTIDE SEQUENCE</scope>
    <source>
        <strain evidence="11">DAOM:BR144</strain>
    </source>
</reference>
<dbReference type="Gene3D" id="2.130.10.10">
    <property type="entry name" value="YVTN repeat-like/Quinoprotein amine dehydrogenase"/>
    <property type="match status" value="2"/>
</dbReference>
<dbReference type="Pfam" id="PF00400">
    <property type="entry name" value="WD40"/>
    <property type="match status" value="6"/>
</dbReference>
<dbReference type="PROSITE" id="PS50158">
    <property type="entry name" value="ZF_CCHC"/>
    <property type="match status" value="3"/>
</dbReference>
<protein>
    <recommendedName>
        <fullName evidence="9">CCHC-type domain-containing protein</fullName>
    </recommendedName>
</protein>
<organism evidence="10 11">
    <name type="scientific">Globisporangium ultimum (strain ATCC 200006 / CBS 805.95 / DAOM BR144)</name>
    <name type="common">Pythium ultimum</name>
    <dbReference type="NCBI Taxonomy" id="431595"/>
    <lineage>
        <taxon>Eukaryota</taxon>
        <taxon>Sar</taxon>
        <taxon>Stramenopiles</taxon>
        <taxon>Oomycota</taxon>
        <taxon>Peronosporomycetes</taxon>
        <taxon>Pythiales</taxon>
        <taxon>Pythiaceae</taxon>
        <taxon>Globisporangium</taxon>
    </lineage>
</organism>
<dbReference type="Pfam" id="PF13696">
    <property type="entry name" value="zf-CCHC_2"/>
    <property type="match status" value="2"/>
</dbReference>
<name>K3W5I3_GLOUD</name>
<evidence type="ECO:0000256" key="8">
    <source>
        <dbReference type="SAM" id="MobiDB-lite"/>
    </source>
</evidence>
<feature type="repeat" description="WD" evidence="7">
    <location>
        <begin position="188"/>
        <end position="229"/>
    </location>
</feature>
<evidence type="ECO:0000256" key="5">
    <source>
        <dbReference type="ARBA" id="ARBA00022833"/>
    </source>
</evidence>
<sequence>MQQQGGELHPAQVLRSGHDVGSSAYAGGVPPHKRMRKPIVRKSVDPNATFINYVVQRKFVAARSFRAHALPPHSFFKRQMLPPAAYPGSDDLASCVCTKFCRCSTNKQRCPVNCLTWTPEGRRLITGNSVGEFTLWNGLAFNFETILQAHDDAVRAMVWSHNDNWLVTADHGGVIKYWQSSMTNVQLLQGHREAVRSLSFSPTDFKFVSCSDDATVKIWDFESGREERVLTGHGWDVKCVAYHPQKCLLASGSKDNLVKIWDPKSGNSLNTLHGHKNTVFKVAWNDNGNWLLTASRDQLIKIYDIRTLKEFATMKGHAREVTSIAWHPWYERLFVSGSYDGSLMYWEVGKENALASIPQAHDTAVWDIQWHPVGHVVATGSNDHSTKFWCRNRPGDPMDDKYNGGQTVLNEPDAMSSEPSRIDPSEEFLPGMGDGAHSSIRASAINAASFNAFSTQKSFHDGHGQSKMMGGGSGRRPPPESYTCNRCGTKGHWIEDCPTKDQPQVGSNGQMMRKVPPEGYLCKRCNTPGHYISDCTQPKVPPASYTCHKCRQKGHWKQDCPLDSTISAATATAAAIAAAQSIAANLVPPPPSQMSKVSYSSLIPPPPPRQMQPGMMMGGPPPPRAMMPPPSAAMMAGMKRARDDTPGSWPPPPGPNGNGGAVLGTPLQQQQYNQQQQMQQPDLKRPAVMGESRDPRRRPPPANANNPNGGGYGRR</sequence>
<feature type="region of interest" description="Disordered" evidence="8">
    <location>
        <begin position="457"/>
        <end position="481"/>
    </location>
</feature>
<dbReference type="SUPFAM" id="SSF57756">
    <property type="entry name" value="Retrovirus zinc finger-like domains"/>
    <property type="match status" value="2"/>
</dbReference>
<dbReference type="FunFam" id="2.130.10.10:FF:001002">
    <property type="entry name" value="A/G-specific adenine DNA glycosylase"/>
    <property type="match status" value="1"/>
</dbReference>
<dbReference type="AlphaFoldDB" id="K3W5I3"/>
<evidence type="ECO:0000313" key="11">
    <source>
        <dbReference type="Proteomes" id="UP000019132"/>
    </source>
</evidence>
<dbReference type="EnsemblProtists" id="PYU1_T000224">
    <property type="protein sequence ID" value="PYU1_T000224"/>
    <property type="gene ID" value="PYU1_G000224"/>
</dbReference>
<dbReference type="CDD" id="cd00200">
    <property type="entry name" value="WD40"/>
    <property type="match status" value="1"/>
</dbReference>
<evidence type="ECO:0000256" key="6">
    <source>
        <dbReference type="PROSITE-ProRule" id="PRU00047"/>
    </source>
</evidence>
<feature type="repeat" description="WD" evidence="7">
    <location>
        <begin position="147"/>
        <end position="179"/>
    </location>
</feature>
<evidence type="ECO:0000256" key="3">
    <source>
        <dbReference type="ARBA" id="ARBA00022737"/>
    </source>
</evidence>
<evidence type="ECO:0000256" key="1">
    <source>
        <dbReference type="ARBA" id="ARBA00022574"/>
    </source>
</evidence>
<dbReference type="OMA" id="IQWHPAG"/>
<feature type="compositionally biased region" description="Low complexity" evidence="8">
    <location>
        <begin position="668"/>
        <end position="680"/>
    </location>
</feature>